<gene>
    <name evidence="1" type="ORF">SDC9_128666</name>
</gene>
<comment type="caution">
    <text evidence="1">The sequence shown here is derived from an EMBL/GenBank/DDBJ whole genome shotgun (WGS) entry which is preliminary data.</text>
</comment>
<accession>A0A645CWR5</accession>
<evidence type="ECO:0000313" key="1">
    <source>
        <dbReference type="EMBL" id="MPM81610.1"/>
    </source>
</evidence>
<organism evidence="1">
    <name type="scientific">bioreactor metagenome</name>
    <dbReference type="NCBI Taxonomy" id="1076179"/>
    <lineage>
        <taxon>unclassified sequences</taxon>
        <taxon>metagenomes</taxon>
        <taxon>ecological metagenomes</taxon>
    </lineage>
</organism>
<dbReference type="EMBL" id="VSSQ01030919">
    <property type="protein sequence ID" value="MPM81610.1"/>
    <property type="molecule type" value="Genomic_DNA"/>
</dbReference>
<reference evidence="1" key="1">
    <citation type="submission" date="2019-08" db="EMBL/GenBank/DDBJ databases">
        <authorList>
            <person name="Kucharzyk K."/>
            <person name="Murdoch R.W."/>
            <person name="Higgins S."/>
            <person name="Loffler F."/>
        </authorList>
    </citation>
    <scope>NUCLEOTIDE SEQUENCE</scope>
</reference>
<dbReference type="AlphaFoldDB" id="A0A645CWR5"/>
<name>A0A645CWR5_9ZZZZ</name>
<proteinExistence type="predicted"/>
<protein>
    <submittedName>
        <fullName evidence="1">Uncharacterized protein</fullName>
    </submittedName>
</protein>
<sequence length="134" mass="14830">MLSADLFQPIRAPAACSHHHPLGKNSLLRPAVIYVDATAYVTLQNEVGAFAAEEHLHPSLLQILLDGQINILCLFRTHMPNGTIHQLKAGANRPLADILYFLGIRNAFHLVGRAKVQIDFIRIFNGFLGNPFPN</sequence>